<feature type="signal peptide" evidence="1">
    <location>
        <begin position="1"/>
        <end position="19"/>
    </location>
</feature>
<reference evidence="2 3" key="1">
    <citation type="submission" date="2017-04" db="EMBL/GenBank/DDBJ databases">
        <title>A new member of the family Flavobacteriaceae isolated from ascidians.</title>
        <authorList>
            <person name="Chen L."/>
        </authorList>
    </citation>
    <scope>NUCLEOTIDE SEQUENCE [LARGE SCALE GENOMIC DNA]</scope>
    <source>
        <strain evidence="2 3">HQA918</strain>
    </source>
</reference>
<dbReference type="EMBL" id="NBWU01000007">
    <property type="protein sequence ID" value="PCE62961.1"/>
    <property type="molecule type" value="Genomic_DNA"/>
</dbReference>
<evidence type="ECO:0000313" key="3">
    <source>
        <dbReference type="Proteomes" id="UP000219559"/>
    </source>
</evidence>
<accession>A0A2A4G3F3</accession>
<dbReference type="AlphaFoldDB" id="A0A2A4G3F3"/>
<sequence length="309" mass="36535">MKKSMNTLLLGLVFFSLQAQTDKKAQDIQSIKDMCGCYKVNFKYTETFAPEIDYEKHMDYTSGALEWAELIEDKSGKLSIQHLLVINDTMVIKHWRQDWLYENQDVFYYDKDNQWRFKTLPKDAVKGQWTQKVYQVDDSPRYSGSATWIHADGKHYWENKTDSPLPRREYSKRSDYNVMQRGNRQEITDYGWVHEQDNDKVIREDGAKDVLLAQEKGYNTYVKVDDAQCKAAQNWWKENQKFWAKVRKSWDKIYDRDTPLKLAKSIDKKPLFMHMYPVEKANGGKKEIMAVLEKFIETENNKTAPSEGK</sequence>
<comment type="caution">
    <text evidence="2">The sequence shown here is derived from an EMBL/GenBank/DDBJ whole genome shotgun (WGS) entry which is preliminary data.</text>
</comment>
<dbReference type="Proteomes" id="UP000219559">
    <property type="component" value="Unassembled WGS sequence"/>
</dbReference>
<feature type="chain" id="PRO_5013263434" evidence="1">
    <location>
        <begin position="20"/>
        <end position="309"/>
    </location>
</feature>
<dbReference type="Pfam" id="PF20311">
    <property type="entry name" value="DUF6607"/>
    <property type="match status" value="1"/>
</dbReference>
<keyword evidence="3" id="KW-1185">Reference proteome</keyword>
<dbReference type="RefSeq" id="WP_097441072.1">
    <property type="nucleotide sequence ID" value="NZ_KZ300477.1"/>
</dbReference>
<evidence type="ECO:0000313" key="2">
    <source>
        <dbReference type="EMBL" id="PCE62961.1"/>
    </source>
</evidence>
<proteinExistence type="predicted"/>
<dbReference type="InterPro" id="IPR046715">
    <property type="entry name" value="DUF6607"/>
</dbReference>
<organism evidence="2 3">
    <name type="scientific">Sediminicola luteus</name>
    <dbReference type="NCBI Taxonomy" id="319238"/>
    <lineage>
        <taxon>Bacteria</taxon>
        <taxon>Pseudomonadati</taxon>
        <taxon>Bacteroidota</taxon>
        <taxon>Flavobacteriia</taxon>
        <taxon>Flavobacteriales</taxon>
        <taxon>Flavobacteriaceae</taxon>
        <taxon>Sediminicola</taxon>
    </lineage>
</organism>
<keyword evidence="1" id="KW-0732">Signal</keyword>
<dbReference type="OrthoDB" id="8564954at2"/>
<evidence type="ECO:0000256" key="1">
    <source>
        <dbReference type="SAM" id="SignalP"/>
    </source>
</evidence>
<gene>
    <name evidence="2" type="ORF">B7P33_16935</name>
</gene>
<name>A0A2A4G3F3_9FLAO</name>
<protein>
    <submittedName>
        <fullName evidence="2">Uncharacterized protein</fullName>
    </submittedName>
</protein>